<feature type="compositionally biased region" description="Pro residues" evidence="11">
    <location>
        <begin position="246"/>
        <end position="258"/>
    </location>
</feature>
<feature type="compositionally biased region" description="Low complexity" evidence="11">
    <location>
        <begin position="231"/>
        <end position="240"/>
    </location>
</feature>
<dbReference type="FunFam" id="3.30.200.20:FF:000124">
    <property type="entry name" value="Cyclin-dependent kinase 4"/>
    <property type="match status" value="1"/>
</dbReference>
<feature type="compositionally biased region" description="Basic and acidic residues" evidence="11">
    <location>
        <begin position="612"/>
        <end position="627"/>
    </location>
</feature>
<dbReference type="InterPro" id="IPR008271">
    <property type="entry name" value="Ser/Thr_kinase_AS"/>
</dbReference>
<feature type="compositionally biased region" description="Low complexity" evidence="11">
    <location>
        <begin position="260"/>
        <end position="269"/>
    </location>
</feature>
<dbReference type="EC" id="2.7.11.22" evidence="2"/>
<dbReference type="SMART" id="SM00220">
    <property type="entry name" value="S_TKc"/>
    <property type="match status" value="1"/>
</dbReference>
<dbReference type="PROSITE" id="PS00108">
    <property type="entry name" value="PROTEIN_KINASE_ST"/>
    <property type="match status" value="1"/>
</dbReference>
<comment type="similarity">
    <text evidence="1">Belongs to the protein kinase superfamily. CMGC Ser/Thr protein kinase family. CDC2/CDKX subfamily.</text>
</comment>
<feature type="domain" description="Protein kinase" evidence="12">
    <location>
        <begin position="285"/>
        <end position="576"/>
    </location>
</feature>
<reference evidence="13" key="1">
    <citation type="submission" date="2023-02" db="EMBL/GenBank/DDBJ databases">
        <title>Mating type loci evolution in Malassezia.</title>
        <authorList>
            <person name="Coelho M.A."/>
        </authorList>
    </citation>
    <scope>NUCLEOTIDE SEQUENCE</scope>
    <source>
        <strain evidence="13">CBS 14136</strain>
    </source>
</reference>
<feature type="compositionally biased region" description="Basic and acidic residues" evidence="11">
    <location>
        <begin position="29"/>
        <end position="59"/>
    </location>
</feature>
<dbReference type="GO" id="GO:0004693">
    <property type="term" value="F:cyclin-dependent protein serine/threonine kinase activity"/>
    <property type="evidence" value="ECO:0007669"/>
    <property type="project" value="UniProtKB-EC"/>
</dbReference>
<feature type="binding site" evidence="10">
    <location>
        <position position="314"/>
    </location>
    <ligand>
        <name>ATP</name>
        <dbReference type="ChEBI" id="CHEBI:30616"/>
    </ligand>
</feature>
<dbReference type="Gene3D" id="1.10.510.10">
    <property type="entry name" value="Transferase(Phosphotransferase) domain 1"/>
    <property type="match status" value="1"/>
</dbReference>
<dbReference type="EMBL" id="CP118381">
    <property type="protein sequence ID" value="WFD45123.1"/>
    <property type="molecule type" value="Genomic_DNA"/>
</dbReference>
<dbReference type="Proteomes" id="UP001214628">
    <property type="component" value="Chromosome 7"/>
</dbReference>
<dbReference type="GO" id="GO:0032968">
    <property type="term" value="P:positive regulation of transcription elongation by RNA polymerase II"/>
    <property type="evidence" value="ECO:0007669"/>
    <property type="project" value="TreeGrafter"/>
</dbReference>
<dbReference type="PROSITE" id="PS00107">
    <property type="entry name" value="PROTEIN_KINASE_ATP"/>
    <property type="match status" value="1"/>
</dbReference>
<evidence type="ECO:0000256" key="4">
    <source>
        <dbReference type="ARBA" id="ARBA00022679"/>
    </source>
</evidence>
<keyword evidence="6 13" id="KW-0418">Kinase</keyword>
<dbReference type="SUPFAM" id="SSF56112">
    <property type="entry name" value="Protein kinase-like (PK-like)"/>
    <property type="match status" value="1"/>
</dbReference>
<dbReference type="GO" id="GO:0008353">
    <property type="term" value="F:RNA polymerase II CTD heptapeptide repeat kinase activity"/>
    <property type="evidence" value="ECO:0007669"/>
    <property type="project" value="TreeGrafter"/>
</dbReference>
<keyword evidence="3" id="KW-0723">Serine/threonine-protein kinase</keyword>
<evidence type="ECO:0000256" key="6">
    <source>
        <dbReference type="ARBA" id="ARBA00022777"/>
    </source>
</evidence>
<evidence type="ECO:0000256" key="2">
    <source>
        <dbReference type="ARBA" id="ARBA00012425"/>
    </source>
</evidence>
<feature type="compositionally biased region" description="Basic and acidic residues" evidence="11">
    <location>
        <begin position="67"/>
        <end position="96"/>
    </location>
</feature>
<dbReference type="Pfam" id="PF00069">
    <property type="entry name" value="Pkinase"/>
    <property type="match status" value="1"/>
</dbReference>
<dbReference type="AlphaFoldDB" id="A0AAF0F9H5"/>
<dbReference type="PANTHER" id="PTHR24056">
    <property type="entry name" value="CELL DIVISION PROTEIN KINASE"/>
    <property type="match status" value="1"/>
</dbReference>
<evidence type="ECO:0000313" key="13">
    <source>
        <dbReference type="EMBL" id="WFD45123.1"/>
    </source>
</evidence>
<evidence type="ECO:0000259" key="12">
    <source>
        <dbReference type="PROSITE" id="PS50011"/>
    </source>
</evidence>
<keyword evidence="14" id="KW-1185">Reference proteome</keyword>
<accession>A0AAF0F9H5</accession>
<dbReference type="InterPro" id="IPR017441">
    <property type="entry name" value="Protein_kinase_ATP_BS"/>
</dbReference>
<sequence length="627" mass="70945">MPVPRQDAPKRAYFARDARAHSSVGLASRIRDDRDRNQNTEPRFHVNQEHDSPPRDNFRPRGRHAPPYRDEMYTDNRNRHNEDTRRFSHRPYDRKRPYTSPLRDSAQDPPRNDRSRWHSRNDAGPGRVLPRKQVYRNDRPRQDPRRAMPSAIQNDKTPAALRHPEPAGPSLPSEERSSAYGKRRMPLPPQQEVREAGRSDTGFRPNMQTSPRTGLAEDSTPHSTGLVVKGAAASAQASSSTTHTKLPPPGPPPGPPPRQSGSVSMQSSSSRKDPVPLAAEKDEAYQIVDQVGEGTYGQVYKAAGERSGALVALKKIRMEAIKEGFPVTSMREIKLLQSLRHENVIRLQEIMTSRAGSVYMVFEYMEHDLNGILVHPEVSFTDAHRKSLASQLLQGLSYLHHRSVLHRDLKGSNLLLNNAGTLKIADFGLARTYYKRHHGDYTNRVVTLWYRPPELLLGATQYGPEVDTWGAGCLFLELFTRHAIFQGHDEIHQLQMITQVLGPITKETWVHAEGLPWFELMRMQQDFSSIPSDTPNAWKIATAHLTPAAMELAQGLLQYDPTQRWTAKKALASAYFTTEEPRPEPPAEILAGLRGEWHEMQAKHARKKARQRPTEKSRDAEEIHTGA</sequence>
<evidence type="ECO:0000256" key="8">
    <source>
        <dbReference type="ARBA" id="ARBA00047811"/>
    </source>
</evidence>
<evidence type="ECO:0000256" key="5">
    <source>
        <dbReference type="ARBA" id="ARBA00022741"/>
    </source>
</evidence>
<evidence type="ECO:0000256" key="10">
    <source>
        <dbReference type="PROSITE-ProRule" id="PRU10141"/>
    </source>
</evidence>
<dbReference type="InterPro" id="IPR011009">
    <property type="entry name" value="Kinase-like_dom_sf"/>
</dbReference>
<evidence type="ECO:0000256" key="7">
    <source>
        <dbReference type="ARBA" id="ARBA00022840"/>
    </source>
</evidence>
<keyword evidence="5 10" id="KW-0547">Nucleotide-binding</keyword>
<gene>
    <name evidence="13" type="primary">CTK1</name>
    <name evidence="13" type="ORF">MPSI1_003800</name>
</gene>
<dbReference type="GO" id="GO:0008024">
    <property type="term" value="C:cyclin/CDK positive transcription elongation factor complex"/>
    <property type="evidence" value="ECO:0007669"/>
    <property type="project" value="TreeGrafter"/>
</dbReference>
<feature type="region of interest" description="Disordered" evidence="11">
    <location>
        <begin position="1"/>
        <end position="276"/>
    </location>
</feature>
<protein>
    <recommendedName>
        <fullName evidence="2">cyclin-dependent kinase</fullName>
        <ecNumber evidence="2">2.7.11.22</ecNumber>
    </recommendedName>
</protein>
<comment type="catalytic activity">
    <reaction evidence="9">
        <text>L-seryl-[protein] + ATP = O-phospho-L-seryl-[protein] + ADP + H(+)</text>
        <dbReference type="Rhea" id="RHEA:17989"/>
        <dbReference type="Rhea" id="RHEA-COMP:9863"/>
        <dbReference type="Rhea" id="RHEA-COMP:11604"/>
        <dbReference type="ChEBI" id="CHEBI:15378"/>
        <dbReference type="ChEBI" id="CHEBI:29999"/>
        <dbReference type="ChEBI" id="CHEBI:30616"/>
        <dbReference type="ChEBI" id="CHEBI:83421"/>
        <dbReference type="ChEBI" id="CHEBI:456216"/>
        <dbReference type="EC" id="2.7.11.22"/>
    </reaction>
</comment>
<comment type="catalytic activity">
    <reaction evidence="8">
        <text>L-threonyl-[protein] + ATP = O-phospho-L-threonyl-[protein] + ADP + H(+)</text>
        <dbReference type="Rhea" id="RHEA:46608"/>
        <dbReference type="Rhea" id="RHEA-COMP:11060"/>
        <dbReference type="Rhea" id="RHEA-COMP:11605"/>
        <dbReference type="ChEBI" id="CHEBI:15378"/>
        <dbReference type="ChEBI" id="CHEBI:30013"/>
        <dbReference type="ChEBI" id="CHEBI:30616"/>
        <dbReference type="ChEBI" id="CHEBI:61977"/>
        <dbReference type="ChEBI" id="CHEBI:456216"/>
        <dbReference type="EC" id="2.7.11.22"/>
    </reaction>
</comment>
<evidence type="ECO:0000256" key="1">
    <source>
        <dbReference type="ARBA" id="ARBA00006485"/>
    </source>
</evidence>
<dbReference type="GO" id="GO:0030332">
    <property type="term" value="F:cyclin binding"/>
    <property type="evidence" value="ECO:0007669"/>
    <property type="project" value="TreeGrafter"/>
</dbReference>
<evidence type="ECO:0000256" key="3">
    <source>
        <dbReference type="ARBA" id="ARBA00022527"/>
    </source>
</evidence>
<dbReference type="PANTHER" id="PTHR24056:SF546">
    <property type="entry name" value="CYCLIN-DEPENDENT KINASE 12"/>
    <property type="match status" value="1"/>
</dbReference>
<evidence type="ECO:0000256" key="9">
    <source>
        <dbReference type="ARBA" id="ARBA00048367"/>
    </source>
</evidence>
<keyword evidence="7 10" id="KW-0067">ATP-binding</keyword>
<proteinExistence type="inferred from homology"/>
<feature type="compositionally biased region" description="Basic and acidic residues" evidence="11">
    <location>
        <begin position="7"/>
        <end position="20"/>
    </location>
</feature>
<organism evidence="13 14">
    <name type="scientific">Malassezia psittaci</name>
    <dbReference type="NCBI Taxonomy" id="1821823"/>
    <lineage>
        <taxon>Eukaryota</taxon>
        <taxon>Fungi</taxon>
        <taxon>Dikarya</taxon>
        <taxon>Basidiomycota</taxon>
        <taxon>Ustilaginomycotina</taxon>
        <taxon>Malasseziomycetes</taxon>
        <taxon>Malasseziales</taxon>
        <taxon>Malasseziaceae</taxon>
        <taxon>Malassezia</taxon>
    </lineage>
</organism>
<name>A0AAF0F9H5_9BASI</name>
<evidence type="ECO:0000313" key="14">
    <source>
        <dbReference type="Proteomes" id="UP001214628"/>
    </source>
</evidence>
<evidence type="ECO:0000256" key="11">
    <source>
        <dbReference type="SAM" id="MobiDB-lite"/>
    </source>
</evidence>
<feature type="compositionally biased region" description="Basic and acidic residues" evidence="11">
    <location>
        <begin position="135"/>
        <end position="146"/>
    </location>
</feature>
<keyword evidence="4 13" id="KW-0808">Transferase</keyword>
<dbReference type="CDD" id="cd07840">
    <property type="entry name" value="STKc_CDK9_like"/>
    <property type="match status" value="1"/>
</dbReference>
<dbReference type="GO" id="GO:0005524">
    <property type="term" value="F:ATP binding"/>
    <property type="evidence" value="ECO:0007669"/>
    <property type="project" value="UniProtKB-UniRule"/>
</dbReference>
<dbReference type="FunFam" id="1.10.510.10:FF:000624">
    <property type="entry name" value="Mitogen-activated protein kinase"/>
    <property type="match status" value="1"/>
</dbReference>
<feature type="region of interest" description="Disordered" evidence="11">
    <location>
        <begin position="600"/>
        <end position="627"/>
    </location>
</feature>
<dbReference type="PROSITE" id="PS50011">
    <property type="entry name" value="PROTEIN_KINASE_DOM"/>
    <property type="match status" value="1"/>
</dbReference>
<dbReference type="InterPro" id="IPR050108">
    <property type="entry name" value="CDK"/>
</dbReference>
<feature type="compositionally biased region" description="Basic and acidic residues" evidence="11">
    <location>
        <begin position="110"/>
        <end position="121"/>
    </location>
</feature>
<dbReference type="InterPro" id="IPR000719">
    <property type="entry name" value="Prot_kinase_dom"/>
</dbReference>
<dbReference type="Gene3D" id="3.30.200.20">
    <property type="entry name" value="Phosphorylase Kinase, domain 1"/>
    <property type="match status" value="1"/>
</dbReference>